<dbReference type="Proteomes" id="UP000030758">
    <property type="component" value="Unassembled WGS sequence"/>
</dbReference>
<comment type="similarity">
    <text evidence="2">Belongs to the ZCCHC8 family.</text>
</comment>
<dbReference type="PANTHER" id="PTHR13316:SF0">
    <property type="entry name" value="ZINC FINGER CCHC DOMAIN-CONTAINING PROTEIN 8"/>
    <property type="match status" value="1"/>
</dbReference>
<feature type="region of interest" description="Disordered" evidence="8">
    <location>
        <begin position="1"/>
        <end position="20"/>
    </location>
</feature>
<dbReference type="SMART" id="SM00581">
    <property type="entry name" value="PSP"/>
    <property type="match status" value="1"/>
</dbReference>
<dbReference type="GO" id="GO:0003723">
    <property type="term" value="F:RNA binding"/>
    <property type="evidence" value="ECO:0007669"/>
    <property type="project" value="TreeGrafter"/>
</dbReference>
<feature type="compositionally biased region" description="Basic and acidic residues" evidence="8">
    <location>
        <begin position="238"/>
        <end position="258"/>
    </location>
</feature>
<dbReference type="InterPro" id="IPR001878">
    <property type="entry name" value="Znf_CCHC"/>
</dbReference>
<dbReference type="Gene3D" id="4.10.60.10">
    <property type="entry name" value="Zinc finger, CCHC-type"/>
    <property type="match status" value="1"/>
</dbReference>
<evidence type="ECO:0000256" key="8">
    <source>
        <dbReference type="SAM" id="MobiDB-lite"/>
    </source>
</evidence>
<dbReference type="EMBL" id="KL367482">
    <property type="protein sequence ID" value="KFD71400.1"/>
    <property type="molecule type" value="Genomic_DNA"/>
</dbReference>
<evidence type="ECO:0000259" key="9">
    <source>
        <dbReference type="PROSITE" id="PS50158"/>
    </source>
</evidence>
<dbReference type="SUPFAM" id="SSF57756">
    <property type="entry name" value="Retrovirus zinc finger-like domains"/>
    <property type="match status" value="1"/>
</dbReference>
<gene>
    <name evidence="10" type="ORF">M514_07118</name>
</gene>
<dbReference type="GO" id="GO:0071013">
    <property type="term" value="C:catalytic step 2 spliceosome"/>
    <property type="evidence" value="ECO:0007669"/>
    <property type="project" value="TreeGrafter"/>
</dbReference>
<evidence type="ECO:0000256" key="6">
    <source>
        <dbReference type="ARBA" id="ARBA00023242"/>
    </source>
</evidence>
<proteinExistence type="inferred from homology"/>
<feature type="region of interest" description="Disordered" evidence="8">
    <location>
        <begin position="32"/>
        <end position="63"/>
    </location>
</feature>
<dbReference type="PANTHER" id="PTHR13316">
    <property type="entry name" value="ZINC FINGER, CCHC DOMAIN CONTAINING 8"/>
    <property type="match status" value="1"/>
</dbReference>
<feature type="domain" description="CCHC-type" evidence="9">
    <location>
        <begin position="73"/>
        <end position="88"/>
    </location>
</feature>
<dbReference type="InterPro" id="IPR036875">
    <property type="entry name" value="Znf_CCHC_sf"/>
</dbReference>
<feature type="region of interest" description="Disordered" evidence="8">
    <location>
        <begin position="238"/>
        <end position="304"/>
    </location>
</feature>
<comment type="subcellular location">
    <subcellularLocation>
        <location evidence="1">Nucleus</location>
        <location evidence="1">Nucleoplasm</location>
    </subcellularLocation>
</comment>
<evidence type="ECO:0000256" key="7">
    <source>
        <dbReference type="PROSITE-ProRule" id="PRU00047"/>
    </source>
</evidence>
<organism evidence="10">
    <name type="scientific">Trichuris suis</name>
    <name type="common">pig whipworm</name>
    <dbReference type="NCBI Taxonomy" id="68888"/>
    <lineage>
        <taxon>Eukaryota</taxon>
        <taxon>Metazoa</taxon>
        <taxon>Ecdysozoa</taxon>
        <taxon>Nematoda</taxon>
        <taxon>Enoplea</taxon>
        <taxon>Dorylaimia</taxon>
        <taxon>Trichinellida</taxon>
        <taxon>Trichuridae</taxon>
        <taxon>Trichuris</taxon>
    </lineage>
</organism>
<dbReference type="SMART" id="SM00343">
    <property type="entry name" value="ZnF_C2HC"/>
    <property type="match status" value="1"/>
</dbReference>
<dbReference type="GO" id="GO:0019899">
    <property type="term" value="F:enzyme binding"/>
    <property type="evidence" value="ECO:0007669"/>
    <property type="project" value="UniProtKB-ARBA"/>
</dbReference>
<evidence type="ECO:0000256" key="5">
    <source>
        <dbReference type="ARBA" id="ARBA00022833"/>
    </source>
</evidence>
<reference evidence="10" key="1">
    <citation type="journal article" date="2014" name="Nat. Genet.">
        <title>Genome and transcriptome of the porcine whipworm Trichuris suis.</title>
        <authorList>
            <person name="Jex A.R."/>
            <person name="Nejsum P."/>
            <person name="Schwarz E.M."/>
            <person name="Hu L."/>
            <person name="Young N.D."/>
            <person name="Hall R.S."/>
            <person name="Korhonen P.K."/>
            <person name="Liao S."/>
            <person name="Thamsborg S."/>
            <person name="Xia J."/>
            <person name="Xu P."/>
            <person name="Wang S."/>
            <person name="Scheerlinck J.P."/>
            <person name="Hofmann A."/>
            <person name="Sternberg P.W."/>
            <person name="Wang J."/>
            <person name="Gasser R.B."/>
        </authorList>
    </citation>
    <scope>NUCLEOTIDE SEQUENCE [LARGE SCALE GENOMIC DNA]</scope>
    <source>
        <strain evidence="10">DCEP-RM93F</strain>
    </source>
</reference>
<evidence type="ECO:0000256" key="4">
    <source>
        <dbReference type="ARBA" id="ARBA00022771"/>
    </source>
</evidence>
<keyword evidence="5" id="KW-0862">Zinc</keyword>
<dbReference type="InterPro" id="IPR052115">
    <property type="entry name" value="NEXT_complex_subunit_ZCCHC8"/>
</dbReference>
<evidence type="ECO:0000313" key="10">
    <source>
        <dbReference type="EMBL" id="KFD71400.1"/>
    </source>
</evidence>
<dbReference type="AlphaFoldDB" id="A0A085NPK4"/>
<dbReference type="GO" id="GO:0005654">
    <property type="term" value="C:nucleoplasm"/>
    <property type="evidence" value="ECO:0007669"/>
    <property type="project" value="UniProtKB-SubCell"/>
</dbReference>
<protein>
    <recommendedName>
        <fullName evidence="9">CCHC-type domain-containing protein</fullName>
    </recommendedName>
</protein>
<dbReference type="PROSITE" id="PS50158">
    <property type="entry name" value="ZF_CCHC"/>
    <property type="match status" value="1"/>
</dbReference>
<name>A0A085NPK4_9BILA</name>
<sequence>MSDSDCAAGSSRSSEPPLFVIDRNPFTNAVAPLLPPPRFTSPLPGDKCVETASPSTKEAEKGDSFQSSSKYACFNCGKPDHKVGDCPERYSPETVRRNRIKHRANQRKNYGRAHQFINHGFEPGKISDELREAIGLGRRQLPPWIYQMRRCGYPPGYKRVALARIPKLSFHDDASSSSGVEYEKFDESCIVEYPGFNVPPPHDVIDEYRRHRAPPFSLHHHGKSRLIREIKRKLEEDDRAVRTKKRRLDEKTDSKVFRDQPQPSAGPPIDEQPSDENEPSETSLTNSSIEVGDEMPSTSSGEILAQRTGTPAPFVVHKYGFEKPSLEKFSAGMQKLEYQNRSQPNGVSLFKRLSLLRKQSKETVKQFLFQKGQKHGE</sequence>
<dbReference type="GO" id="GO:0008270">
    <property type="term" value="F:zinc ion binding"/>
    <property type="evidence" value="ECO:0007669"/>
    <property type="project" value="UniProtKB-KW"/>
</dbReference>
<accession>A0A085NPK4</accession>
<dbReference type="InterPro" id="IPR006568">
    <property type="entry name" value="PSP_pro-rich"/>
</dbReference>
<keyword evidence="3" id="KW-0479">Metal-binding</keyword>
<evidence type="ECO:0000256" key="1">
    <source>
        <dbReference type="ARBA" id="ARBA00004642"/>
    </source>
</evidence>
<keyword evidence="4 7" id="KW-0863">Zinc-finger</keyword>
<keyword evidence="6" id="KW-0539">Nucleus</keyword>
<evidence type="ECO:0000256" key="2">
    <source>
        <dbReference type="ARBA" id="ARBA00007497"/>
    </source>
</evidence>
<feature type="compositionally biased region" description="Polar residues" evidence="8">
    <location>
        <begin position="280"/>
        <end position="289"/>
    </location>
</feature>
<dbReference type="Pfam" id="PF04046">
    <property type="entry name" value="PSP"/>
    <property type="match status" value="1"/>
</dbReference>
<evidence type="ECO:0000256" key="3">
    <source>
        <dbReference type="ARBA" id="ARBA00022723"/>
    </source>
</evidence>